<dbReference type="InterPro" id="IPR001360">
    <property type="entry name" value="Glyco_hydro_1"/>
</dbReference>
<keyword evidence="3" id="KW-0326">Glycosidase</keyword>
<evidence type="ECO:0000256" key="2">
    <source>
        <dbReference type="ARBA" id="ARBA00022801"/>
    </source>
</evidence>
<evidence type="ECO:0000313" key="6">
    <source>
        <dbReference type="Proteomes" id="UP000826651"/>
    </source>
</evidence>
<dbReference type="Gene3D" id="3.20.20.80">
    <property type="entry name" value="Glycosidases"/>
    <property type="match status" value="2"/>
</dbReference>
<evidence type="ECO:0000256" key="4">
    <source>
        <dbReference type="RuleBase" id="RU003690"/>
    </source>
</evidence>
<dbReference type="Proteomes" id="UP000826651">
    <property type="component" value="Unassembled WGS sequence"/>
</dbReference>
<proteinExistence type="inferred from homology"/>
<evidence type="ECO:0000256" key="3">
    <source>
        <dbReference type="ARBA" id="ARBA00023295"/>
    </source>
</evidence>
<dbReference type="PANTHER" id="PTHR10353:SF36">
    <property type="entry name" value="LP05116P"/>
    <property type="match status" value="1"/>
</dbReference>
<dbReference type="PANTHER" id="PTHR10353">
    <property type="entry name" value="GLYCOSYL HYDROLASE"/>
    <property type="match status" value="1"/>
</dbReference>
<dbReference type="InterPro" id="IPR017853">
    <property type="entry name" value="GH"/>
</dbReference>
<comment type="similarity">
    <text evidence="1 4">Belongs to the glycosyl hydrolase 1 family.</text>
</comment>
<gene>
    <name evidence="5" type="ORF">KCQ71_19845</name>
</gene>
<evidence type="ECO:0000256" key="1">
    <source>
        <dbReference type="ARBA" id="ARBA00010838"/>
    </source>
</evidence>
<organism evidence="5 6">
    <name type="scientific">Occultella gossypii</name>
    <dbReference type="NCBI Taxonomy" id="2800820"/>
    <lineage>
        <taxon>Bacteria</taxon>
        <taxon>Bacillati</taxon>
        <taxon>Actinomycetota</taxon>
        <taxon>Actinomycetes</taxon>
        <taxon>Micrococcales</taxon>
        <taxon>Ruaniaceae</taxon>
        <taxon>Occultella</taxon>
    </lineage>
</organism>
<protein>
    <submittedName>
        <fullName evidence="5">Glycoside hydrolase family 1 protein</fullName>
    </submittedName>
</protein>
<dbReference type="GO" id="GO:0016787">
    <property type="term" value="F:hydrolase activity"/>
    <property type="evidence" value="ECO:0007669"/>
    <property type="project" value="UniProtKB-KW"/>
</dbReference>
<dbReference type="RefSeq" id="WP_223409189.1">
    <property type="nucleotide sequence ID" value="NZ_JAGSHT010000018.1"/>
</dbReference>
<dbReference type="Pfam" id="PF00232">
    <property type="entry name" value="Glyco_hydro_1"/>
    <property type="match status" value="2"/>
</dbReference>
<accession>A0ABS7SF81</accession>
<keyword evidence="6" id="KW-1185">Reference proteome</keyword>
<sequence>MTAAETTPPLVFPEGFRWGAATAAHQIEGNNINNDWWPREHAPGTSIAEPSGDACDSYHRYGEDITLLAELGLDTYRFSIEWSRIEPEEGFVSRAEIAHYRRMVEACQAAGLTPMVSLMHFTVPRWFADDGGWRSAKAVDRFRRFTELALPIVADGVPWVCTINEPNIAAMIAGGEDPANLVAYGLPAPDLAVADTLLACHRASREVLAEHTSVASGWTVATQAFQPEPGCEDVAREYGHQRDDWYLEAVRGDDWVGVQAYTRTIIGPDGPRQVPDGVETTLTGWEYYPPALEIGVRSAWELTGGVPVFVTENGIATADDTRRIDYTAGALAGLHAAMADGVDVWGYLHWSALDNYEWASGFRPTFGLIGVDRQTFERTPKPSAAWLGEVARTNTLSTPPQ</sequence>
<dbReference type="PRINTS" id="PR00131">
    <property type="entry name" value="GLHYDRLASE1"/>
</dbReference>
<comment type="caution">
    <text evidence="5">The sequence shown here is derived from an EMBL/GenBank/DDBJ whole genome shotgun (WGS) entry which is preliminary data.</text>
</comment>
<name>A0ABS7SF81_9MICO</name>
<evidence type="ECO:0000313" key="5">
    <source>
        <dbReference type="EMBL" id="MBZ2198414.1"/>
    </source>
</evidence>
<keyword evidence="2 5" id="KW-0378">Hydrolase</keyword>
<dbReference type="SUPFAM" id="SSF51445">
    <property type="entry name" value="(Trans)glycosidases"/>
    <property type="match status" value="1"/>
</dbReference>
<dbReference type="EMBL" id="JAGSHT010000018">
    <property type="protein sequence ID" value="MBZ2198414.1"/>
    <property type="molecule type" value="Genomic_DNA"/>
</dbReference>
<reference evidence="5 6" key="1">
    <citation type="submission" date="2021-04" db="EMBL/GenBank/DDBJ databases">
        <title>Ruania sp. nov., isolated from sandy soil of mangrove forest.</title>
        <authorList>
            <person name="Ge X."/>
            <person name="Huang R."/>
            <person name="Liu W."/>
        </authorList>
    </citation>
    <scope>NUCLEOTIDE SEQUENCE [LARGE SCALE GENOMIC DNA]</scope>
    <source>
        <strain evidence="5 6">N2-46</strain>
    </source>
</reference>